<organism evidence="8 9">
    <name type="scientific">Tilletiopsis washingtonensis</name>
    <dbReference type="NCBI Taxonomy" id="58919"/>
    <lineage>
        <taxon>Eukaryota</taxon>
        <taxon>Fungi</taxon>
        <taxon>Dikarya</taxon>
        <taxon>Basidiomycota</taxon>
        <taxon>Ustilaginomycotina</taxon>
        <taxon>Exobasidiomycetes</taxon>
        <taxon>Entylomatales</taxon>
        <taxon>Entylomatales incertae sedis</taxon>
        <taxon>Tilletiopsis</taxon>
    </lineage>
</organism>
<dbReference type="EMBL" id="KZ819290">
    <property type="protein sequence ID" value="PWN98746.1"/>
    <property type="molecule type" value="Genomic_DNA"/>
</dbReference>
<sequence length="384" mass="41358">MTDRADSGTRAAEHIEEKLPGFLRIPEHKKSKHHHAAFYDTLERRLMIKNEIIAAVAEFVGTVMFLFFAFCIATQATNRGNELEAADPNAPLDLEGLLYSSLGFGFALAVNAWIFFRISGGLMNPAVGFALTLTGTITWTRFFVLTVVQYAGGLTAAALCNALIPGGINARTTLHNDTSVVQGFFLEFLCTAMLIFAIYMLAAEKHRGTFLAPVGIGLTLFIAELLSTNFTGGSLNPARTLGPDVVLRQFDRTCWIYYVSSYAAALVTAGFYMALRASHYTSVVPDQDAEMVQEMKQVVRDVHGNVIGSIDMVPASESAPLLEDQAALAAEEGRVAPGMAEASAGNSDFTYAAKDDATYSHDVLRHKTSSSSTAAPPVAPARAI</sequence>
<feature type="transmembrane region" description="Helical" evidence="7">
    <location>
        <begin position="142"/>
        <end position="164"/>
    </location>
</feature>
<feature type="transmembrane region" description="Helical" evidence="7">
    <location>
        <begin position="52"/>
        <end position="76"/>
    </location>
</feature>
<evidence type="ECO:0000256" key="4">
    <source>
        <dbReference type="ARBA" id="ARBA00022989"/>
    </source>
</evidence>
<evidence type="ECO:0000256" key="1">
    <source>
        <dbReference type="ARBA" id="ARBA00004141"/>
    </source>
</evidence>
<feature type="transmembrane region" description="Helical" evidence="7">
    <location>
        <begin position="184"/>
        <end position="203"/>
    </location>
</feature>
<dbReference type="Proteomes" id="UP000245946">
    <property type="component" value="Unassembled WGS sequence"/>
</dbReference>
<dbReference type="STRING" id="58919.A0A316ZBR5"/>
<evidence type="ECO:0000313" key="9">
    <source>
        <dbReference type="Proteomes" id="UP000245946"/>
    </source>
</evidence>
<evidence type="ECO:0000256" key="2">
    <source>
        <dbReference type="ARBA" id="ARBA00006175"/>
    </source>
</evidence>
<dbReference type="SUPFAM" id="SSF81338">
    <property type="entry name" value="Aquaporin-like"/>
    <property type="match status" value="1"/>
</dbReference>
<evidence type="ECO:0000256" key="6">
    <source>
        <dbReference type="RuleBase" id="RU000477"/>
    </source>
</evidence>
<dbReference type="Gene3D" id="1.20.1080.10">
    <property type="entry name" value="Glycerol uptake facilitator protein"/>
    <property type="match status" value="1"/>
</dbReference>
<keyword evidence="6" id="KW-0813">Transport</keyword>
<dbReference type="Pfam" id="PF00230">
    <property type="entry name" value="MIP"/>
    <property type="match status" value="1"/>
</dbReference>
<dbReference type="AlphaFoldDB" id="A0A316ZBR5"/>
<gene>
    <name evidence="8" type="ORF">FA09DRAFT_296485</name>
</gene>
<keyword evidence="4 7" id="KW-1133">Transmembrane helix</keyword>
<dbReference type="InterPro" id="IPR000425">
    <property type="entry name" value="MIP"/>
</dbReference>
<reference evidence="8 9" key="1">
    <citation type="journal article" date="2018" name="Mol. Biol. Evol.">
        <title>Broad Genomic Sampling Reveals a Smut Pathogenic Ancestry of the Fungal Clade Ustilaginomycotina.</title>
        <authorList>
            <person name="Kijpornyongpan T."/>
            <person name="Mondo S.J."/>
            <person name="Barry K."/>
            <person name="Sandor L."/>
            <person name="Lee J."/>
            <person name="Lipzen A."/>
            <person name="Pangilinan J."/>
            <person name="LaButti K."/>
            <person name="Hainaut M."/>
            <person name="Henrissat B."/>
            <person name="Grigoriev I.V."/>
            <person name="Spatafora J.W."/>
            <person name="Aime M.C."/>
        </authorList>
    </citation>
    <scope>NUCLEOTIDE SEQUENCE [LARGE SCALE GENOMIC DNA]</scope>
    <source>
        <strain evidence="8 9">MCA 4186</strain>
    </source>
</reference>
<keyword evidence="9" id="KW-1185">Reference proteome</keyword>
<dbReference type="InterPro" id="IPR023271">
    <property type="entry name" value="Aquaporin-like"/>
</dbReference>
<keyword evidence="3 6" id="KW-0812">Transmembrane</keyword>
<comment type="similarity">
    <text evidence="2 6">Belongs to the MIP/aquaporin (TC 1.A.8) family.</text>
</comment>
<dbReference type="RefSeq" id="XP_025599025.1">
    <property type="nucleotide sequence ID" value="XM_025740169.1"/>
</dbReference>
<protein>
    <submittedName>
        <fullName evidence="8">Aquaporin-like protein</fullName>
    </submittedName>
</protein>
<dbReference type="PRINTS" id="PR00783">
    <property type="entry name" value="MINTRINSICP"/>
</dbReference>
<evidence type="ECO:0000313" key="8">
    <source>
        <dbReference type="EMBL" id="PWN98746.1"/>
    </source>
</evidence>
<dbReference type="InterPro" id="IPR034294">
    <property type="entry name" value="Aquaporin_transptr"/>
</dbReference>
<comment type="subcellular location">
    <subcellularLocation>
        <location evidence="1">Membrane</location>
        <topology evidence="1">Multi-pass membrane protein</topology>
    </subcellularLocation>
</comment>
<accession>A0A316ZBR5</accession>
<feature type="transmembrane region" description="Helical" evidence="7">
    <location>
        <begin position="255"/>
        <end position="275"/>
    </location>
</feature>
<feature type="transmembrane region" description="Helical" evidence="7">
    <location>
        <begin position="96"/>
        <end position="116"/>
    </location>
</feature>
<name>A0A316ZBR5_9BASI</name>
<dbReference type="PANTHER" id="PTHR19139">
    <property type="entry name" value="AQUAPORIN TRANSPORTER"/>
    <property type="match status" value="1"/>
</dbReference>
<dbReference type="OrthoDB" id="3222at2759"/>
<dbReference type="GeneID" id="37267715"/>
<evidence type="ECO:0000256" key="3">
    <source>
        <dbReference type="ARBA" id="ARBA00022692"/>
    </source>
</evidence>
<dbReference type="GO" id="GO:0015250">
    <property type="term" value="F:water channel activity"/>
    <property type="evidence" value="ECO:0007669"/>
    <property type="project" value="TreeGrafter"/>
</dbReference>
<dbReference type="GO" id="GO:0005886">
    <property type="term" value="C:plasma membrane"/>
    <property type="evidence" value="ECO:0007669"/>
    <property type="project" value="TreeGrafter"/>
</dbReference>
<evidence type="ECO:0000256" key="5">
    <source>
        <dbReference type="ARBA" id="ARBA00023136"/>
    </source>
</evidence>
<evidence type="ECO:0000256" key="7">
    <source>
        <dbReference type="SAM" id="Phobius"/>
    </source>
</evidence>
<feature type="transmembrane region" description="Helical" evidence="7">
    <location>
        <begin position="210"/>
        <end position="235"/>
    </location>
</feature>
<proteinExistence type="inferred from homology"/>
<keyword evidence="5 7" id="KW-0472">Membrane</keyword>
<dbReference type="PANTHER" id="PTHR19139:SF199">
    <property type="entry name" value="MIP17260P"/>
    <property type="match status" value="1"/>
</dbReference>